<comment type="subcellular location">
    <subcellularLocation>
        <location evidence="1">Cell membrane</location>
        <topology evidence="1">Multi-pass membrane protein</topology>
    </subcellularLocation>
</comment>
<feature type="transmembrane region" description="Helical" evidence="9">
    <location>
        <begin position="184"/>
        <end position="203"/>
    </location>
</feature>
<dbReference type="InterPro" id="IPR017871">
    <property type="entry name" value="ABC_transporter-like_CS"/>
</dbReference>
<dbReference type="Gene3D" id="3.40.50.300">
    <property type="entry name" value="P-loop containing nucleotide triphosphate hydrolases"/>
    <property type="match status" value="1"/>
</dbReference>
<keyword evidence="13" id="KW-1185">Reference proteome</keyword>
<gene>
    <name evidence="12" type="ORF">BHV28_12160</name>
</gene>
<proteinExistence type="inferred from homology"/>
<dbReference type="PANTHER" id="PTHR43394">
    <property type="entry name" value="ATP-DEPENDENT PERMEASE MDL1, MITOCHONDRIAL"/>
    <property type="match status" value="1"/>
</dbReference>
<evidence type="ECO:0000256" key="2">
    <source>
        <dbReference type="ARBA" id="ARBA00005417"/>
    </source>
</evidence>
<dbReference type="InterPro" id="IPR003439">
    <property type="entry name" value="ABC_transporter-like_ATP-bd"/>
</dbReference>
<dbReference type="GO" id="GO:0005524">
    <property type="term" value="F:ATP binding"/>
    <property type="evidence" value="ECO:0007669"/>
    <property type="project" value="UniProtKB-KW"/>
</dbReference>
<dbReference type="Pfam" id="PF00664">
    <property type="entry name" value="ABC_membrane"/>
    <property type="match status" value="1"/>
</dbReference>
<reference evidence="12 13" key="2">
    <citation type="journal article" date="2016" name="Sci. Rep.">
        <title>The genome of Rhizobiales bacteria in predatory ants reveals urease gene functions but no genes for nitrogen fixation.</title>
        <authorList>
            <person name="Neuvonen M.M."/>
            <person name="Tamarit D."/>
            <person name="Naslund K."/>
            <person name="Liebig J."/>
            <person name="Feldhaar H."/>
            <person name="Moran N.A."/>
            <person name="Guy L."/>
            <person name="Andersson S.G."/>
        </authorList>
    </citation>
    <scope>NUCLEOTIDE SEQUENCE [LARGE SCALE GENOMIC DNA]</scope>
    <source>
        <strain evidence="12 13">Hsal</strain>
    </source>
</reference>
<dbReference type="InterPro" id="IPR036640">
    <property type="entry name" value="ABC1_TM_sf"/>
</dbReference>
<keyword evidence="5" id="KW-0067">ATP-binding</keyword>
<dbReference type="STRING" id="1902579.BHV28_12160"/>
<evidence type="ECO:0000256" key="8">
    <source>
        <dbReference type="ARBA" id="ARBA00024725"/>
    </source>
</evidence>
<evidence type="ECO:0000256" key="4">
    <source>
        <dbReference type="ARBA" id="ARBA00022741"/>
    </source>
</evidence>
<dbReference type="KEGG" id="thd:BHV28_12160"/>
<evidence type="ECO:0000256" key="5">
    <source>
        <dbReference type="ARBA" id="ARBA00022840"/>
    </source>
</evidence>
<evidence type="ECO:0000256" key="9">
    <source>
        <dbReference type="SAM" id="Phobius"/>
    </source>
</evidence>
<feature type="transmembrane region" description="Helical" evidence="9">
    <location>
        <begin position="39"/>
        <end position="63"/>
    </location>
</feature>
<dbReference type="FunFam" id="1.20.1560.10:FF:000070">
    <property type="entry name" value="Multidrug ABC transporter ATP-binding protein"/>
    <property type="match status" value="1"/>
</dbReference>
<keyword evidence="7 9" id="KW-0472">Membrane</keyword>
<dbReference type="PROSITE" id="PS50893">
    <property type="entry name" value="ABC_TRANSPORTER_2"/>
    <property type="match status" value="1"/>
</dbReference>
<dbReference type="InterPro" id="IPR011527">
    <property type="entry name" value="ABC1_TM_dom"/>
</dbReference>
<protein>
    <submittedName>
        <fullName evidence="12">ABC transporter membrane protein</fullName>
    </submittedName>
</protein>
<feature type="domain" description="ABC transmembrane type-1" evidence="11">
    <location>
        <begin position="40"/>
        <end position="327"/>
    </location>
</feature>
<dbReference type="FunFam" id="3.40.50.300:FF:000218">
    <property type="entry name" value="Multidrug ABC transporter ATP-binding protein"/>
    <property type="match status" value="1"/>
</dbReference>
<evidence type="ECO:0000256" key="1">
    <source>
        <dbReference type="ARBA" id="ARBA00004651"/>
    </source>
</evidence>
<dbReference type="PROSITE" id="PS50929">
    <property type="entry name" value="ABC_TM1F"/>
    <property type="match status" value="1"/>
</dbReference>
<dbReference type="GO" id="GO:0005886">
    <property type="term" value="C:plasma membrane"/>
    <property type="evidence" value="ECO:0007669"/>
    <property type="project" value="UniProtKB-SubCell"/>
</dbReference>
<feature type="domain" description="ABC transporter" evidence="10">
    <location>
        <begin position="361"/>
        <end position="600"/>
    </location>
</feature>
<evidence type="ECO:0000313" key="13">
    <source>
        <dbReference type="Proteomes" id="UP000188912"/>
    </source>
</evidence>
<reference evidence="12 13" key="1">
    <citation type="journal article" date="2010" name="Science">
        <title>Genomic comparison of the ants Camponotus floridanus and Harpegnathos saltator.</title>
        <authorList>
            <person name="Bonasio R."/>
            <person name="Zhang G."/>
            <person name="Ye C."/>
            <person name="Mutti N.S."/>
            <person name="Fang X."/>
            <person name="Qin N."/>
            <person name="Donahue G."/>
            <person name="Yang P."/>
            <person name="Li Q."/>
            <person name="Li C."/>
            <person name="Zhang P."/>
            <person name="Huang Z."/>
            <person name="Berger S.L."/>
            <person name="Reinberg D."/>
            <person name="Wang J."/>
            <person name="Liebig J."/>
        </authorList>
    </citation>
    <scope>NUCLEOTIDE SEQUENCE [LARGE SCALE GENOMIC DNA]</scope>
    <source>
        <strain evidence="12 13">Hsal</strain>
    </source>
</reference>
<evidence type="ECO:0000256" key="7">
    <source>
        <dbReference type="ARBA" id="ARBA00023136"/>
    </source>
</evidence>
<dbReference type="InterPro" id="IPR027417">
    <property type="entry name" value="P-loop_NTPase"/>
</dbReference>
<keyword evidence="4" id="KW-0547">Nucleotide-binding</keyword>
<dbReference type="GO" id="GO:0016887">
    <property type="term" value="F:ATP hydrolysis activity"/>
    <property type="evidence" value="ECO:0007669"/>
    <property type="project" value="InterPro"/>
</dbReference>
<dbReference type="SMART" id="SM00382">
    <property type="entry name" value="AAA"/>
    <property type="match status" value="1"/>
</dbReference>
<dbReference type="Gene3D" id="1.20.1560.10">
    <property type="entry name" value="ABC transporter type 1, transmembrane domain"/>
    <property type="match status" value="1"/>
</dbReference>
<comment type="function">
    <text evidence="8">Part of an ABC transporter complex. Transmembrane domains (TMD) form a pore in the inner membrane and the ATP-binding domain (NBD) is responsible for energy generation.</text>
</comment>
<dbReference type="Proteomes" id="UP000188912">
    <property type="component" value="Chromosome"/>
</dbReference>
<dbReference type="PANTHER" id="PTHR43394:SF1">
    <property type="entry name" value="ATP-BINDING CASSETTE SUB-FAMILY B MEMBER 10, MITOCHONDRIAL"/>
    <property type="match status" value="1"/>
</dbReference>
<keyword evidence="3 9" id="KW-0812">Transmembrane</keyword>
<organism evidence="12 13">
    <name type="scientific">Candidatus Tokpelaia hoelldobleri</name>
    <dbReference type="NCBI Taxonomy" id="1902579"/>
    <lineage>
        <taxon>Bacteria</taxon>
        <taxon>Pseudomonadati</taxon>
        <taxon>Pseudomonadota</taxon>
        <taxon>Alphaproteobacteria</taxon>
        <taxon>Hyphomicrobiales</taxon>
        <taxon>Candidatus Tokpelaia</taxon>
    </lineage>
</organism>
<comment type="similarity">
    <text evidence="2">Belongs to the ABC transporter superfamily.</text>
</comment>
<dbReference type="InterPro" id="IPR003593">
    <property type="entry name" value="AAA+_ATPase"/>
</dbReference>
<accession>A0A1U9JVK1</accession>
<feature type="transmembrane region" description="Helical" evidence="9">
    <location>
        <begin position="156"/>
        <end position="178"/>
    </location>
</feature>
<feature type="transmembrane region" description="Helical" evidence="9">
    <location>
        <begin position="294"/>
        <end position="312"/>
    </location>
</feature>
<name>A0A1U9JVK1_9HYPH</name>
<keyword evidence="6 9" id="KW-1133">Transmembrane helix</keyword>
<dbReference type="GO" id="GO:0015421">
    <property type="term" value="F:ABC-type oligopeptide transporter activity"/>
    <property type="evidence" value="ECO:0007669"/>
    <property type="project" value="TreeGrafter"/>
</dbReference>
<evidence type="ECO:0000313" key="12">
    <source>
        <dbReference type="EMBL" id="AQS41902.1"/>
    </source>
</evidence>
<sequence length="617" mass="69596">MFGWFERRLEAFPDKKPVTPPRGLIAFCLYYMADSWRWFILLAFFSAMTAMIEVSLFSFLGDIVDWLSQYPREAFLEKQGKKLVLISIVVLIVLPLMSAVSILITHQTLLGNFPMRIRWQIHRYLLGQSLSYFQNESSGKIATKVMQTALSVRETVVKLLDVLNYMAVYFLGTLVITASADWRLMMPFVLWLALYLVLLWIFIPRLQQASEEQADARSLMTGRVVDTYTNMTTVKLFSHNSREEQYARADFAAFQVTVHRQMRLISLFSFSIYFSNCLLLFAVGALGISLWLKGGLLIGAVAVGIGLVLRLNSMAEWLMWEMSDLFENIGIVEDGMNSIAQPRLIEDAPDATTLVVRKGNIRFEHVSFYYDNKREVLEDFNLDIKAGQKVGIIGRSGVGKSTIASLLLRFYDVEEGRILIDGQDIAHVTQESLRANIGMVMQDTALLYRSVRENILYGRPDASPEEMERAVRDAQAADFVGTLRDHKGKTGYDAQVGERGARLSGGQRQRIAISRVMLKDAPILILDEATSALDSESEFAIQENLAHLMKGKTVLAIAHRLSTIAKMDRLVVMDKGKIVEDGTHKSLLRKKGVYAALWQRQAGGMIGIHDDDDDNDT</sequence>
<evidence type="ECO:0000256" key="6">
    <source>
        <dbReference type="ARBA" id="ARBA00022989"/>
    </source>
</evidence>
<evidence type="ECO:0000256" key="3">
    <source>
        <dbReference type="ARBA" id="ARBA00022692"/>
    </source>
</evidence>
<evidence type="ECO:0000259" key="10">
    <source>
        <dbReference type="PROSITE" id="PS50893"/>
    </source>
</evidence>
<dbReference type="Pfam" id="PF00005">
    <property type="entry name" value="ABC_tran"/>
    <property type="match status" value="1"/>
</dbReference>
<dbReference type="InterPro" id="IPR039421">
    <property type="entry name" value="Type_1_exporter"/>
</dbReference>
<feature type="transmembrane region" description="Helical" evidence="9">
    <location>
        <begin position="264"/>
        <end position="288"/>
    </location>
</feature>
<dbReference type="SUPFAM" id="SSF90123">
    <property type="entry name" value="ABC transporter transmembrane region"/>
    <property type="match status" value="1"/>
</dbReference>
<feature type="transmembrane region" description="Helical" evidence="9">
    <location>
        <begin position="83"/>
        <end position="105"/>
    </location>
</feature>
<dbReference type="EMBL" id="CP017315">
    <property type="protein sequence ID" value="AQS41902.1"/>
    <property type="molecule type" value="Genomic_DNA"/>
</dbReference>
<dbReference type="AlphaFoldDB" id="A0A1U9JVK1"/>
<evidence type="ECO:0000259" key="11">
    <source>
        <dbReference type="PROSITE" id="PS50929"/>
    </source>
</evidence>
<dbReference type="SUPFAM" id="SSF52540">
    <property type="entry name" value="P-loop containing nucleoside triphosphate hydrolases"/>
    <property type="match status" value="1"/>
</dbReference>
<dbReference type="PROSITE" id="PS00211">
    <property type="entry name" value="ABC_TRANSPORTER_1"/>
    <property type="match status" value="1"/>
</dbReference>